<dbReference type="AlphaFoldDB" id="A0A8X6GDI8"/>
<comment type="caution">
    <text evidence="6">The sequence shown here is derived from an EMBL/GenBank/DDBJ whole genome shotgun (WGS) entry which is preliminary data.</text>
</comment>
<protein>
    <submittedName>
        <fullName evidence="6">Prostasin</fullName>
    </submittedName>
</protein>
<dbReference type="EMBL" id="BMAO01025437">
    <property type="protein sequence ID" value="GFR02641.1"/>
    <property type="molecule type" value="Genomic_DNA"/>
</dbReference>
<evidence type="ECO:0000313" key="7">
    <source>
        <dbReference type="Proteomes" id="UP000887116"/>
    </source>
</evidence>
<comment type="similarity">
    <text evidence="2">Belongs to the peptidase S1 family. CLIP subfamily.</text>
</comment>
<dbReference type="GO" id="GO:0006508">
    <property type="term" value="P:proteolysis"/>
    <property type="evidence" value="ECO:0007669"/>
    <property type="project" value="InterPro"/>
</dbReference>
<keyword evidence="1" id="KW-1015">Disulfide bond</keyword>
<dbReference type="FunFam" id="2.40.10.10:FF:000068">
    <property type="entry name" value="transmembrane protease serine 2"/>
    <property type="match status" value="1"/>
</dbReference>
<organism evidence="6 7">
    <name type="scientific">Trichonephila clavata</name>
    <name type="common">Joro spider</name>
    <name type="synonym">Nephila clavata</name>
    <dbReference type="NCBI Taxonomy" id="2740835"/>
    <lineage>
        <taxon>Eukaryota</taxon>
        <taxon>Metazoa</taxon>
        <taxon>Ecdysozoa</taxon>
        <taxon>Arthropoda</taxon>
        <taxon>Chelicerata</taxon>
        <taxon>Arachnida</taxon>
        <taxon>Araneae</taxon>
        <taxon>Araneomorphae</taxon>
        <taxon>Entelegynae</taxon>
        <taxon>Araneoidea</taxon>
        <taxon>Nephilidae</taxon>
        <taxon>Trichonephila</taxon>
    </lineage>
</organism>
<keyword evidence="4" id="KW-0732">Signal</keyword>
<name>A0A8X6GDI8_TRICU</name>
<evidence type="ECO:0000256" key="4">
    <source>
        <dbReference type="SAM" id="SignalP"/>
    </source>
</evidence>
<dbReference type="SUPFAM" id="SSF50494">
    <property type="entry name" value="Trypsin-like serine proteases"/>
    <property type="match status" value="1"/>
</dbReference>
<dbReference type="PRINTS" id="PR00722">
    <property type="entry name" value="CHYMOTRYPSIN"/>
</dbReference>
<feature type="domain" description="Peptidase S1" evidence="5">
    <location>
        <begin position="111"/>
        <end position="357"/>
    </location>
</feature>
<accession>A0A8X6GDI8</accession>
<dbReference type="OrthoDB" id="6436036at2759"/>
<dbReference type="Proteomes" id="UP000887116">
    <property type="component" value="Unassembled WGS sequence"/>
</dbReference>
<feature type="chain" id="PRO_5036450017" evidence="4">
    <location>
        <begin position="27"/>
        <end position="362"/>
    </location>
</feature>
<sequence>MNTVRWNLCIPVILVVSFLVFTAVHARGQNVHLDYLLMDADSGIENQQGQLLGAQKYAIFANRTHRSKPDKKQMKRKSPETEDKYKNYTSDDDNLDCMKCGLSMTERDGRVVNGDVVKPLYKYPWIVPLIQTKQIICGGAIISRKFILTAAHCIFNKEKLKYPECRGDRAPKECYYKANQFTIKLLGRQKLKRAMRVKRIIPHQEFDYERHLNDIALLELEEPLKCTGKTSPICLPTKKEMYKNGQELYVAGWGKNTPDRLRGPRLLREGVMKEIEGKECLRPELPKETIQQYQCLAGTNQTTCQGDSGTTNFIKYKGKFYALGITSHGKAQYCHPLRPTTFAKVLHFLQWIKHHVKDLPEP</sequence>
<dbReference type="PROSITE" id="PS00134">
    <property type="entry name" value="TRYPSIN_HIS"/>
    <property type="match status" value="1"/>
</dbReference>
<dbReference type="SMART" id="SM00020">
    <property type="entry name" value="Tryp_SPc"/>
    <property type="match status" value="1"/>
</dbReference>
<dbReference type="PROSITE" id="PS50240">
    <property type="entry name" value="TRYPSIN_DOM"/>
    <property type="match status" value="1"/>
</dbReference>
<evidence type="ECO:0000259" key="5">
    <source>
        <dbReference type="PROSITE" id="PS50240"/>
    </source>
</evidence>
<feature type="signal peptide" evidence="4">
    <location>
        <begin position="1"/>
        <end position="26"/>
    </location>
</feature>
<dbReference type="PANTHER" id="PTHR24256">
    <property type="entry name" value="TRYPTASE-RELATED"/>
    <property type="match status" value="1"/>
</dbReference>
<dbReference type="InterPro" id="IPR043504">
    <property type="entry name" value="Peptidase_S1_PA_chymotrypsin"/>
</dbReference>
<reference evidence="6" key="1">
    <citation type="submission" date="2020-07" db="EMBL/GenBank/DDBJ databases">
        <title>Multicomponent nature underlies the extraordinary mechanical properties of spider dragline silk.</title>
        <authorList>
            <person name="Kono N."/>
            <person name="Nakamura H."/>
            <person name="Mori M."/>
            <person name="Yoshida Y."/>
            <person name="Ohtoshi R."/>
            <person name="Malay A.D."/>
            <person name="Moran D.A.P."/>
            <person name="Tomita M."/>
            <person name="Numata K."/>
            <person name="Arakawa K."/>
        </authorList>
    </citation>
    <scope>NUCLEOTIDE SEQUENCE</scope>
</reference>
<dbReference type="InterPro" id="IPR051487">
    <property type="entry name" value="Ser/Thr_Proteases_Immune/Dev"/>
</dbReference>
<feature type="region of interest" description="Disordered" evidence="3">
    <location>
        <begin position="64"/>
        <end position="85"/>
    </location>
</feature>
<dbReference type="InterPro" id="IPR009003">
    <property type="entry name" value="Peptidase_S1_PA"/>
</dbReference>
<dbReference type="Gene3D" id="2.40.10.10">
    <property type="entry name" value="Trypsin-like serine proteases"/>
    <property type="match status" value="1"/>
</dbReference>
<feature type="compositionally biased region" description="Basic residues" evidence="3">
    <location>
        <begin position="64"/>
        <end position="76"/>
    </location>
</feature>
<dbReference type="Pfam" id="PF00089">
    <property type="entry name" value="Trypsin"/>
    <property type="match status" value="1"/>
</dbReference>
<evidence type="ECO:0000256" key="3">
    <source>
        <dbReference type="SAM" id="MobiDB-lite"/>
    </source>
</evidence>
<evidence type="ECO:0000256" key="1">
    <source>
        <dbReference type="ARBA" id="ARBA00023157"/>
    </source>
</evidence>
<gene>
    <name evidence="6" type="primary">Prss8</name>
    <name evidence="6" type="ORF">TNCT_203021</name>
</gene>
<dbReference type="InterPro" id="IPR001314">
    <property type="entry name" value="Peptidase_S1A"/>
</dbReference>
<proteinExistence type="inferred from homology"/>
<dbReference type="GO" id="GO:0004252">
    <property type="term" value="F:serine-type endopeptidase activity"/>
    <property type="evidence" value="ECO:0007669"/>
    <property type="project" value="InterPro"/>
</dbReference>
<dbReference type="InterPro" id="IPR018114">
    <property type="entry name" value="TRYPSIN_HIS"/>
</dbReference>
<evidence type="ECO:0000256" key="2">
    <source>
        <dbReference type="ARBA" id="ARBA00024195"/>
    </source>
</evidence>
<keyword evidence="7" id="KW-1185">Reference proteome</keyword>
<evidence type="ECO:0000313" key="6">
    <source>
        <dbReference type="EMBL" id="GFR02641.1"/>
    </source>
</evidence>
<dbReference type="CDD" id="cd00190">
    <property type="entry name" value="Tryp_SPc"/>
    <property type="match status" value="1"/>
</dbReference>
<dbReference type="InterPro" id="IPR001254">
    <property type="entry name" value="Trypsin_dom"/>
</dbReference>